<sequence length="239" mass="26990">MAPKTKDIAPSPLKRASLSSPKKKAPSFQGPAQLVTFKIGPDLTEFVVHKEFACHYSPVLKAAFESEFIEGQTQTYTLDDTTEGAFRMLVQWLYTQKVTSELRDDSSSKPCDGINDPKQREIAARDTEDLVTLWVLAGKLIMPTLQNEAMDVMMWYYTEFSFIRNSTFAAVYAQTAPDSLLRKAFVELCTHRLETEMIVKRQDSFPKEMLLDMFVAAVAKGNEPDRPIVASDYYVPVPL</sequence>
<evidence type="ECO:0000259" key="2">
    <source>
        <dbReference type="PROSITE" id="PS50097"/>
    </source>
</evidence>
<dbReference type="Pfam" id="PF00651">
    <property type="entry name" value="BTB"/>
    <property type="match status" value="1"/>
</dbReference>
<dbReference type="PANTHER" id="PTHR47843:SF2">
    <property type="entry name" value="BTB DOMAIN-CONTAINING PROTEIN"/>
    <property type="match status" value="1"/>
</dbReference>
<dbReference type="SUPFAM" id="SSF54695">
    <property type="entry name" value="POZ domain"/>
    <property type="match status" value="1"/>
</dbReference>
<dbReference type="PANTHER" id="PTHR47843">
    <property type="entry name" value="BTB DOMAIN-CONTAINING PROTEIN-RELATED"/>
    <property type="match status" value="1"/>
</dbReference>
<feature type="compositionally biased region" description="Low complexity" evidence="1">
    <location>
        <begin position="9"/>
        <end position="20"/>
    </location>
</feature>
<dbReference type="Proteomes" id="UP000443090">
    <property type="component" value="Unassembled WGS sequence"/>
</dbReference>
<dbReference type="EMBL" id="QGMI01000382">
    <property type="protein sequence ID" value="TVY41602.1"/>
    <property type="molecule type" value="Genomic_DNA"/>
</dbReference>
<protein>
    <recommendedName>
        <fullName evidence="2">BTB domain-containing protein</fullName>
    </recommendedName>
</protein>
<dbReference type="SMART" id="SM00225">
    <property type="entry name" value="BTB"/>
    <property type="match status" value="1"/>
</dbReference>
<dbReference type="CDD" id="cd18186">
    <property type="entry name" value="BTB_POZ_ZBTB_KLHL-like"/>
    <property type="match status" value="1"/>
</dbReference>
<organism evidence="3 4">
    <name type="scientific">Lachnellula occidentalis</name>
    <dbReference type="NCBI Taxonomy" id="215460"/>
    <lineage>
        <taxon>Eukaryota</taxon>
        <taxon>Fungi</taxon>
        <taxon>Dikarya</taxon>
        <taxon>Ascomycota</taxon>
        <taxon>Pezizomycotina</taxon>
        <taxon>Leotiomycetes</taxon>
        <taxon>Helotiales</taxon>
        <taxon>Lachnaceae</taxon>
        <taxon>Lachnellula</taxon>
    </lineage>
</organism>
<dbReference type="InterPro" id="IPR011333">
    <property type="entry name" value="SKP1/BTB/POZ_sf"/>
</dbReference>
<name>A0A8H8UBU5_9HELO</name>
<dbReference type="AlphaFoldDB" id="A0A8H8UBU5"/>
<evidence type="ECO:0000313" key="3">
    <source>
        <dbReference type="EMBL" id="TVY41602.1"/>
    </source>
</evidence>
<gene>
    <name evidence="3" type="ORF">LOCC1_G007766</name>
</gene>
<evidence type="ECO:0000313" key="4">
    <source>
        <dbReference type="Proteomes" id="UP000443090"/>
    </source>
</evidence>
<dbReference type="InterPro" id="IPR000210">
    <property type="entry name" value="BTB/POZ_dom"/>
</dbReference>
<dbReference type="PROSITE" id="PS50097">
    <property type="entry name" value="BTB"/>
    <property type="match status" value="1"/>
</dbReference>
<feature type="domain" description="BTB" evidence="2">
    <location>
        <begin position="33"/>
        <end position="102"/>
    </location>
</feature>
<evidence type="ECO:0000256" key="1">
    <source>
        <dbReference type="SAM" id="MobiDB-lite"/>
    </source>
</evidence>
<dbReference type="OrthoDB" id="194443at2759"/>
<proteinExistence type="predicted"/>
<dbReference type="Gene3D" id="3.30.710.10">
    <property type="entry name" value="Potassium Channel Kv1.1, Chain A"/>
    <property type="match status" value="1"/>
</dbReference>
<comment type="caution">
    <text evidence="3">The sequence shown here is derived from an EMBL/GenBank/DDBJ whole genome shotgun (WGS) entry which is preliminary data.</text>
</comment>
<feature type="region of interest" description="Disordered" evidence="1">
    <location>
        <begin position="1"/>
        <end position="28"/>
    </location>
</feature>
<accession>A0A8H8UBU5</accession>
<keyword evidence="4" id="KW-1185">Reference proteome</keyword>
<reference evidence="3 4" key="1">
    <citation type="submission" date="2018-05" db="EMBL/GenBank/DDBJ databases">
        <title>Genome sequencing and assembly of the regulated plant pathogen Lachnellula willkommii and related sister species for the development of diagnostic species identification markers.</title>
        <authorList>
            <person name="Giroux E."/>
            <person name="Bilodeau G."/>
        </authorList>
    </citation>
    <scope>NUCLEOTIDE SEQUENCE [LARGE SCALE GENOMIC DNA]</scope>
    <source>
        <strain evidence="3 4">CBS 160.35</strain>
    </source>
</reference>